<evidence type="ECO:0000259" key="5">
    <source>
        <dbReference type="PROSITE" id="PS50977"/>
    </source>
</evidence>
<dbReference type="InterPro" id="IPR050109">
    <property type="entry name" value="HTH-type_TetR-like_transc_reg"/>
</dbReference>
<dbReference type="SUPFAM" id="SSF46689">
    <property type="entry name" value="Homeodomain-like"/>
    <property type="match status" value="1"/>
</dbReference>
<dbReference type="GO" id="GO:0003700">
    <property type="term" value="F:DNA-binding transcription factor activity"/>
    <property type="evidence" value="ECO:0007669"/>
    <property type="project" value="TreeGrafter"/>
</dbReference>
<evidence type="ECO:0000256" key="3">
    <source>
        <dbReference type="ARBA" id="ARBA00023163"/>
    </source>
</evidence>
<name>A0A3S0BZJ7_9BACL</name>
<feature type="DNA-binding region" description="H-T-H motif" evidence="4">
    <location>
        <begin position="43"/>
        <end position="62"/>
    </location>
</feature>
<organism evidence="6 7">
    <name type="scientific">Paenibacillus whitsoniae</name>
    <dbReference type="NCBI Taxonomy" id="2496558"/>
    <lineage>
        <taxon>Bacteria</taxon>
        <taxon>Bacillati</taxon>
        <taxon>Bacillota</taxon>
        <taxon>Bacilli</taxon>
        <taxon>Bacillales</taxon>
        <taxon>Paenibacillaceae</taxon>
        <taxon>Paenibacillus</taxon>
    </lineage>
</organism>
<evidence type="ECO:0000256" key="1">
    <source>
        <dbReference type="ARBA" id="ARBA00023015"/>
    </source>
</evidence>
<sequence length="226" mass="24188">MTTQPTRTIVSRRARPAKDPLSRELIVATALELLQKEGSAGLSMRKIAKALDTGPSSLYVYVANMQELSSYVLDLGLAGIALPASDAGSWQTRLFDALSSYLLALYDAPGVAELALTTVSVGPHALAFTEYLLQCLHEGGVSSLSAAWGVDLLMLYATSVAFEQSSRDARGTTIQTHLAAMAALDPQQYPRIASSHADLISGSVDGMERFRWGLDVILQGIMKKEG</sequence>
<gene>
    <name evidence="6" type="ORF">EJQ19_00235</name>
</gene>
<dbReference type="Gene3D" id="1.10.357.10">
    <property type="entry name" value="Tetracycline Repressor, domain 2"/>
    <property type="match status" value="1"/>
</dbReference>
<dbReference type="AlphaFoldDB" id="A0A3S0BZJ7"/>
<evidence type="ECO:0000313" key="7">
    <source>
        <dbReference type="Proteomes" id="UP000276128"/>
    </source>
</evidence>
<keyword evidence="1" id="KW-0805">Transcription regulation</keyword>
<dbReference type="EMBL" id="RXHU01000002">
    <property type="protein sequence ID" value="RTE11773.1"/>
    <property type="molecule type" value="Genomic_DNA"/>
</dbReference>
<dbReference type="GO" id="GO:0000976">
    <property type="term" value="F:transcription cis-regulatory region binding"/>
    <property type="evidence" value="ECO:0007669"/>
    <property type="project" value="TreeGrafter"/>
</dbReference>
<dbReference type="InterPro" id="IPR001647">
    <property type="entry name" value="HTH_TetR"/>
</dbReference>
<dbReference type="Pfam" id="PF02909">
    <property type="entry name" value="TetR_C_1"/>
    <property type="match status" value="1"/>
</dbReference>
<dbReference type="InterPro" id="IPR004111">
    <property type="entry name" value="Repressor_TetR_C"/>
</dbReference>
<evidence type="ECO:0000313" key="6">
    <source>
        <dbReference type="EMBL" id="RTE11773.1"/>
    </source>
</evidence>
<protein>
    <submittedName>
        <fullName evidence="6">TetR/AcrR family transcriptional regulator</fullName>
    </submittedName>
</protein>
<dbReference type="OrthoDB" id="2570341at2"/>
<feature type="domain" description="HTH tetR-type" evidence="5">
    <location>
        <begin position="20"/>
        <end position="80"/>
    </location>
</feature>
<dbReference type="Pfam" id="PF00440">
    <property type="entry name" value="TetR_N"/>
    <property type="match status" value="1"/>
</dbReference>
<dbReference type="PROSITE" id="PS50977">
    <property type="entry name" value="HTH_TETR_2"/>
    <property type="match status" value="1"/>
</dbReference>
<dbReference type="SUPFAM" id="SSF48498">
    <property type="entry name" value="Tetracyclin repressor-like, C-terminal domain"/>
    <property type="match status" value="1"/>
</dbReference>
<dbReference type="PANTHER" id="PTHR30055">
    <property type="entry name" value="HTH-TYPE TRANSCRIPTIONAL REGULATOR RUTR"/>
    <property type="match status" value="1"/>
</dbReference>
<dbReference type="InterPro" id="IPR009057">
    <property type="entry name" value="Homeodomain-like_sf"/>
</dbReference>
<dbReference type="GO" id="GO:0045892">
    <property type="term" value="P:negative regulation of DNA-templated transcription"/>
    <property type="evidence" value="ECO:0007669"/>
    <property type="project" value="InterPro"/>
</dbReference>
<dbReference type="PANTHER" id="PTHR30055:SF151">
    <property type="entry name" value="TRANSCRIPTIONAL REGULATORY PROTEIN"/>
    <property type="match status" value="1"/>
</dbReference>
<proteinExistence type="predicted"/>
<dbReference type="Proteomes" id="UP000276128">
    <property type="component" value="Unassembled WGS sequence"/>
</dbReference>
<dbReference type="InterPro" id="IPR036271">
    <property type="entry name" value="Tet_transcr_reg_TetR-rel_C_sf"/>
</dbReference>
<evidence type="ECO:0000256" key="2">
    <source>
        <dbReference type="ARBA" id="ARBA00023125"/>
    </source>
</evidence>
<reference evidence="6 7" key="1">
    <citation type="submission" date="2018-12" db="EMBL/GenBank/DDBJ databases">
        <title>Bacillus ochoae sp. nov., Paenibacillus whitsoniae sp. nov., Paenibacillus spiritus sp. nov. Isolated from the Mars Exploration Rover during spacecraft assembly.</title>
        <authorList>
            <person name="Seuylemezian A."/>
            <person name="Vaishampayan P."/>
        </authorList>
    </citation>
    <scope>NUCLEOTIDE SEQUENCE [LARGE SCALE GENOMIC DNA]</scope>
    <source>
        <strain evidence="6 7">MER 54</strain>
    </source>
</reference>
<keyword evidence="7" id="KW-1185">Reference proteome</keyword>
<accession>A0A3S0BZJ7</accession>
<dbReference type="RefSeq" id="WP_126139203.1">
    <property type="nucleotide sequence ID" value="NZ_RXHU01000002.1"/>
</dbReference>
<keyword evidence="3" id="KW-0804">Transcription</keyword>
<keyword evidence="2 4" id="KW-0238">DNA-binding</keyword>
<evidence type="ECO:0000256" key="4">
    <source>
        <dbReference type="PROSITE-ProRule" id="PRU00335"/>
    </source>
</evidence>
<comment type="caution">
    <text evidence="6">The sequence shown here is derived from an EMBL/GenBank/DDBJ whole genome shotgun (WGS) entry which is preliminary data.</text>
</comment>